<sequence>MISYRGRKFKKRMTKEELVDIAGKTYQDVGLDRFVQCKILSELCTAVNCSTNHRFYSLLSDPKNRTTQAWIRAYSLIVKFLEQYEMKTTLNTFNYELKGTKINYNFDFLRPNSPAQFLTTAVKNSRRRRKEKFSIRVSKFKIPPPVISTIEQANSFKTTKAVINFPRNQNQLFPKQRTNLEMNSYISDEEASRLENVSSIDGLADESFIDDY</sequence>
<evidence type="ECO:0000313" key="2">
    <source>
        <dbReference type="Proteomes" id="UP000179807"/>
    </source>
</evidence>
<dbReference type="EMBL" id="MLAK01000716">
    <property type="protein sequence ID" value="OHT06773.1"/>
    <property type="molecule type" value="Genomic_DNA"/>
</dbReference>
<gene>
    <name evidence="1" type="ORF">TRFO_05462</name>
</gene>
<organism evidence="1 2">
    <name type="scientific">Tritrichomonas foetus</name>
    <dbReference type="NCBI Taxonomy" id="1144522"/>
    <lineage>
        <taxon>Eukaryota</taxon>
        <taxon>Metamonada</taxon>
        <taxon>Parabasalia</taxon>
        <taxon>Tritrichomonadida</taxon>
        <taxon>Tritrichomonadidae</taxon>
        <taxon>Tritrichomonas</taxon>
    </lineage>
</organism>
<protein>
    <submittedName>
        <fullName evidence="1">Uncharacterized protein</fullName>
    </submittedName>
</protein>
<accession>A0A1J4KBC4</accession>
<dbReference type="GeneID" id="94827208"/>
<comment type="caution">
    <text evidence="1">The sequence shown here is derived from an EMBL/GenBank/DDBJ whole genome shotgun (WGS) entry which is preliminary data.</text>
</comment>
<dbReference type="VEuPathDB" id="TrichDB:TRFO_05462"/>
<dbReference type="AlphaFoldDB" id="A0A1J4KBC4"/>
<dbReference type="Proteomes" id="UP000179807">
    <property type="component" value="Unassembled WGS sequence"/>
</dbReference>
<evidence type="ECO:0000313" key="1">
    <source>
        <dbReference type="EMBL" id="OHT06773.1"/>
    </source>
</evidence>
<reference evidence="1" key="1">
    <citation type="submission" date="2016-10" db="EMBL/GenBank/DDBJ databases">
        <authorList>
            <person name="Benchimol M."/>
            <person name="Almeida L.G."/>
            <person name="Vasconcelos A.T."/>
            <person name="Perreira-Neves A."/>
            <person name="Rosa I.A."/>
            <person name="Tasca T."/>
            <person name="Bogo M.R."/>
            <person name="de Souza W."/>
        </authorList>
    </citation>
    <scope>NUCLEOTIDE SEQUENCE [LARGE SCALE GENOMIC DNA]</scope>
    <source>
        <strain evidence="1">K</strain>
    </source>
</reference>
<dbReference type="RefSeq" id="XP_068359909.1">
    <property type="nucleotide sequence ID" value="XM_068492504.1"/>
</dbReference>
<proteinExistence type="predicted"/>
<name>A0A1J4KBC4_9EUKA</name>
<keyword evidence="2" id="KW-1185">Reference proteome</keyword>